<keyword evidence="3" id="KW-0963">Cytoplasm</keyword>
<organism evidence="7 8">
    <name type="scientific">Entamoeba nuttalli</name>
    <dbReference type="NCBI Taxonomy" id="412467"/>
    <lineage>
        <taxon>Eukaryota</taxon>
        <taxon>Amoebozoa</taxon>
        <taxon>Evosea</taxon>
        <taxon>Archamoebae</taxon>
        <taxon>Mastigamoebida</taxon>
        <taxon>Entamoebidae</taxon>
        <taxon>Entamoeba</taxon>
    </lineage>
</organism>
<feature type="compositionally biased region" description="Low complexity" evidence="5">
    <location>
        <begin position="613"/>
        <end position="626"/>
    </location>
</feature>
<sequence>MSEYIGAIEIRGGTFKKFTKVQMECKNDYIKIYHQADRSKEKISISMSVAIFHKKLTWLKKFPKEQEELAFEIAYDKLYQFICPNYIEYSSWLNIIPLKMRCNEVFGVPLSVGVKKSGWRFPLPIYRCLEYLEKNDGLKTEGIFRLSSSIDETKRIKEIFDGGQDVTMQIIGDVHVAAGLIKLYLRELPDSLIPKSMYNTFLELSTSSDLNNDIKKQIQTFPDINKNTLWLIMRFLSKVIQNTSVNQMTSTNLCVCFSPSLFRSPDNDMTREMTDTPKLRTIIDSMITHFTDIFYDIEKENHKLGIIPPTYPAIIPISSISSEMISDAVNKRNKSLVSKIENTNTSLNSNTSETQITSKPLQPVMQSVYDSQHQKYQSTSQQQDQSIPNTTFVPSKSRNAFLQHLNQSTTSGPRSSQFGTSSPNGFLSRQYNHNTTNQSSGSTINIGTRNSLTSPIRNAETPDEVQQIPLIPHSEQLTPSPPCAKSPEQQQKAKFNAFAGARITTRCASQYHVHDTSLQALILPPINDNMNDAQKVQSLQRRVDALISKAIEQDKIIYEFRQKLIALGVTEEEIEMLSIQKSPSPTNQPRRSVLFRPTDKSGARGTFLGRGRTQQTQTQPPTQPQQEPSVEEEY</sequence>
<dbReference type="PANTHER" id="PTHR23176:SF129">
    <property type="entry name" value="RHO GTPASE ACTIVATING PROTEIN AT 16F, ISOFORM E-RELATED"/>
    <property type="match status" value="1"/>
</dbReference>
<comment type="subcellular location">
    <subcellularLocation>
        <location evidence="1">Cytoplasm</location>
    </subcellularLocation>
</comment>
<evidence type="ECO:0000256" key="3">
    <source>
        <dbReference type="ARBA" id="ARBA00022490"/>
    </source>
</evidence>
<protein>
    <recommendedName>
        <fullName evidence="6">Rho-GAP domain-containing protein</fullName>
    </recommendedName>
</protein>
<dbReference type="Proteomes" id="UP001628156">
    <property type="component" value="Unassembled WGS sequence"/>
</dbReference>
<dbReference type="CDD" id="cd00159">
    <property type="entry name" value="RhoGAP"/>
    <property type="match status" value="1"/>
</dbReference>
<dbReference type="PROSITE" id="PS50238">
    <property type="entry name" value="RHOGAP"/>
    <property type="match status" value="1"/>
</dbReference>
<keyword evidence="8" id="KW-1185">Reference proteome</keyword>
<evidence type="ECO:0000256" key="5">
    <source>
        <dbReference type="SAM" id="MobiDB-lite"/>
    </source>
</evidence>
<dbReference type="Gene3D" id="1.10.555.10">
    <property type="entry name" value="Rho GTPase activation protein"/>
    <property type="match status" value="1"/>
</dbReference>
<dbReference type="SUPFAM" id="SSF48350">
    <property type="entry name" value="GTPase activation domain, GAP"/>
    <property type="match status" value="1"/>
</dbReference>
<dbReference type="InterPro" id="IPR008936">
    <property type="entry name" value="Rho_GTPase_activation_prot"/>
</dbReference>
<evidence type="ECO:0000313" key="7">
    <source>
        <dbReference type="EMBL" id="GAB1225642.1"/>
    </source>
</evidence>
<gene>
    <name evidence="7" type="ORF">ENUP19_0257G0071</name>
</gene>
<evidence type="ECO:0000313" key="8">
    <source>
        <dbReference type="Proteomes" id="UP001628156"/>
    </source>
</evidence>
<dbReference type="InterPro" id="IPR000198">
    <property type="entry name" value="RhoGAP_dom"/>
</dbReference>
<dbReference type="SMART" id="SM00324">
    <property type="entry name" value="RhoGAP"/>
    <property type="match status" value="1"/>
</dbReference>
<evidence type="ECO:0000259" key="6">
    <source>
        <dbReference type="PROSITE" id="PS50238"/>
    </source>
</evidence>
<evidence type="ECO:0000256" key="2">
    <source>
        <dbReference type="ARBA" id="ARBA00022468"/>
    </source>
</evidence>
<feature type="region of interest" description="Disordered" evidence="5">
    <location>
        <begin position="407"/>
        <end position="456"/>
    </location>
</feature>
<name>A0ABQ0DS14_9EUKA</name>
<comment type="function">
    <text evidence="4">Rho GTPase-activating protein involved in the signal transduction pathway.</text>
</comment>
<feature type="region of interest" description="Disordered" evidence="5">
    <location>
        <begin position="579"/>
        <end position="634"/>
    </location>
</feature>
<feature type="compositionally biased region" description="Polar residues" evidence="5">
    <location>
        <begin position="579"/>
        <end position="590"/>
    </location>
</feature>
<comment type="caution">
    <text evidence="7">The sequence shown here is derived from an EMBL/GenBank/DDBJ whole genome shotgun (WGS) entry which is preliminary data.</text>
</comment>
<evidence type="ECO:0000256" key="4">
    <source>
        <dbReference type="ARBA" id="ARBA00037092"/>
    </source>
</evidence>
<feature type="domain" description="Rho-GAP" evidence="6">
    <location>
        <begin position="108"/>
        <end position="294"/>
    </location>
</feature>
<accession>A0ABQ0DS14</accession>
<keyword evidence="2" id="KW-0343">GTPase activation</keyword>
<dbReference type="EMBL" id="BAAFRS010000257">
    <property type="protein sequence ID" value="GAB1225642.1"/>
    <property type="molecule type" value="Genomic_DNA"/>
</dbReference>
<dbReference type="Pfam" id="PF00620">
    <property type="entry name" value="RhoGAP"/>
    <property type="match status" value="1"/>
</dbReference>
<feature type="region of interest" description="Disordered" evidence="5">
    <location>
        <begin position="367"/>
        <end position="393"/>
    </location>
</feature>
<reference evidence="7 8" key="1">
    <citation type="journal article" date="2019" name="PLoS Negl. Trop. Dis.">
        <title>Whole genome sequencing of Entamoeba nuttalli reveals mammalian host-related molecular signatures and a novel octapeptide-repeat surface protein.</title>
        <authorList>
            <person name="Tanaka M."/>
            <person name="Makiuchi T."/>
            <person name="Komiyama T."/>
            <person name="Shiina T."/>
            <person name="Osaki K."/>
            <person name="Tachibana H."/>
        </authorList>
    </citation>
    <scope>NUCLEOTIDE SEQUENCE [LARGE SCALE GENOMIC DNA]</scope>
    <source>
        <strain evidence="7 8">P19-061405</strain>
    </source>
</reference>
<feature type="compositionally biased region" description="Low complexity" evidence="5">
    <location>
        <begin position="374"/>
        <end position="386"/>
    </location>
</feature>
<dbReference type="InterPro" id="IPR050729">
    <property type="entry name" value="Rho-GAP"/>
</dbReference>
<proteinExistence type="predicted"/>
<dbReference type="PANTHER" id="PTHR23176">
    <property type="entry name" value="RHO/RAC/CDC GTPASE-ACTIVATING PROTEIN"/>
    <property type="match status" value="1"/>
</dbReference>
<evidence type="ECO:0000256" key="1">
    <source>
        <dbReference type="ARBA" id="ARBA00004496"/>
    </source>
</evidence>